<gene>
    <name evidence="1" type="ORF">PPACK8108_LOCUS1653</name>
</gene>
<sequence length="200" mass="23256">MSTKLLSVWKVRIIKATDAVLQMQQKVRDEKKIWGGGIEDGSMEDLPKTDEMEKKIAKSNEVDLMRTEKFLIVSKRGRGSHSTLSRTTRVLRGEELRVWMNTLDLLDADLVWLDDDRKGSERLEPQHEPHPLIIMPCNHSSREQLARTIMELEIEDLMESESDSDREEDILLLHDLYTKHYLFSQSSINLSKTYSPEDLM</sequence>
<reference evidence="1" key="1">
    <citation type="submission" date="2022-06" db="EMBL/GenBank/DDBJ databases">
        <authorList>
            <consortium name="SYNGENTA / RWTH Aachen University"/>
        </authorList>
    </citation>
    <scope>NUCLEOTIDE SEQUENCE</scope>
</reference>
<name>A0AAV0AGV8_PHAPC</name>
<proteinExistence type="predicted"/>
<evidence type="ECO:0000313" key="2">
    <source>
        <dbReference type="Proteomes" id="UP001153365"/>
    </source>
</evidence>
<protein>
    <submittedName>
        <fullName evidence="1">Uncharacterized protein</fullName>
    </submittedName>
</protein>
<comment type="caution">
    <text evidence="1">The sequence shown here is derived from an EMBL/GenBank/DDBJ whole genome shotgun (WGS) entry which is preliminary data.</text>
</comment>
<organism evidence="1 2">
    <name type="scientific">Phakopsora pachyrhizi</name>
    <name type="common">Asian soybean rust disease fungus</name>
    <dbReference type="NCBI Taxonomy" id="170000"/>
    <lineage>
        <taxon>Eukaryota</taxon>
        <taxon>Fungi</taxon>
        <taxon>Dikarya</taxon>
        <taxon>Basidiomycota</taxon>
        <taxon>Pucciniomycotina</taxon>
        <taxon>Pucciniomycetes</taxon>
        <taxon>Pucciniales</taxon>
        <taxon>Phakopsoraceae</taxon>
        <taxon>Phakopsora</taxon>
    </lineage>
</organism>
<dbReference type="EMBL" id="CALTRL010000229">
    <property type="protein sequence ID" value="CAH7667251.1"/>
    <property type="molecule type" value="Genomic_DNA"/>
</dbReference>
<evidence type="ECO:0000313" key="1">
    <source>
        <dbReference type="EMBL" id="CAH7667251.1"/>
    </source>
</evidence>
<keyword evidence="2" id="KW-1185">Reference proteome</keyword>
<dbReference type="Proteomes" id="UP001153365">
    <property type="component" value="Unassembled WGS sequence"/>
</dbReference>
<accession>A0AAV0AGV8</accession>
<dbReference type="AlphaFoldDB" id="A0AAV0AGV8"/>